<dbReference type="Gene3D" id="1.10.287.950">
    <property type="entry name" value="Methyl-accepting chemotaxis protein"/>
    <property type="match status" value="1"/>
</dbReference>
<dbReference type="SMART" id="SM00283">
    <property type="entry name" value="MA"/>
    <property type="match status" value="1"/>
</dbReference>
<dbReference type="Pfam" id="PF00015">
    <property type="entry name" value="MCPsignal"/>
    <property type="match status" value="1"/>
</dbReference>
<gene>
    <name evidence="4" type="ORF">P4T90_23360</name>
</gene>
<name>A0ABU6MN89_9BACI</name>
<evidence type="ECO:0000313" key="5">
    <source>
        <dbReference type="Proteomes" id="UP001341444"/>
    </source>
</evidence>
<dbReference type="InterPro" id="IPR004089">
    <property type="entry name" value="MCPsignal_dom"/>
</dbReference>
<dbReference type="PROSITE" id="PS50111">
    <property type="entry name" value="CHEMOTAXIS_TRANSDUC_2"/>
    <property type="match status" value="1"/>
</dbReference>
<evidence type="ECO:0000259" key="3">
    <source>
        <dbReference type="PROSITE" id="PS50111"/>
    </source>
</evidence>
<protein>
    <submittedName>
        <fullName evidence="4">Methyl-accepting chemotaxis protein</fullName>
    </submittedName>
</protein>
<comment type="caution">
    <text evidence="4">The sequence shown here is derived from an EMBL/GenBank/DDBJ whole genome shotgun (WGS) entry which is preliminary data.</text>
</comment>
<keyword evidence="5" id="KW-1185">Reference proteome</keyword>
<dbReference type="SUPFAM" id="SSF58104">
    <property type="entry name" value="Methyl-accepting chemotaxis protein (MCP) signaling domain"/>
    <property type="match status" value="1"/>
</dbReference>
<dbReference type="PANTHER" id="PTHR32089">
    <property type="entry name" value="METHYL-ACCEPTING CHEMOTAXIS PROTEIN MCPB"/>
    <property type="match status" value="1"/>
</dbReference>
<dbReference type="Proteomes" id="UP001341444">
    <property type="component" value="Unassembled WGS sequence"/>
</dbReference>
<sequence length="271" mass="29268">MNEAVEHVLKSMKFYQNTYPDDACIVVTDTDKVLAYLPGENIDFKMNVGDPVEKYQGTVAFKALIIGKKLREERNAEAYGIAYVASATPIIDNGETVGVLNAIVKNDRLNTLRNSASELAAMVEKMSATSDLVTEASNSVAERIGNLAETSEGVQTDVEKIKSIVSFVHEVANQSNLLGLNAAIEAARAGEHGRGFTVVANEVRKLAEKSKDSAKEIEDQLFNIQTAVELLNESVQQITANMVENAASVQELKAAIDHIAKKADSLALIAD</sequence>
<dbReference type="RefSeq" id="WP_066271468.1">
    <property type="nucleotide sequence ID" value="NZ_JARMAB010000045.1"/>
</dbReference>
<organism evidence="4 5">
    <name type="scientific">Heyndrickxia acidicola</name>
    <dbReference type="NCBI Taxonomy" id="209389"/>
    <lineage>
        <taxon>Bacteria</taxon>
        <taxon>Bacillati</taxon>
        <taxon>Bacillota</taxon>
        <taxon>Bacilli</taxon>
        <taxon>Bacillales</taxon>
        <taxon>Bacillaceae</taxon>
        <taxon>Heyndrickxia</taxon>
    </lineage>
</organism>
<proteinExistence type="predicted"/>
<dbReference type="PANTHER" id="PTHR32089:SF112">
    <property type="entry name" value="LYSOZYME-LIKE PROTEIN-RELATED"/>
    <property type="match status" value="1"/>
</dbReference>
<feature type="domain" description="Methyl-accepting transducer" evidence="3">
    <location>
        <begin position="109"/>
        <end position="271"/>
    </location>
</feature>
<evidence type="ECO:0000256" key="2">
    <source>
        <dbReference type="PROSITE-ProRule" id="PRU00284"/>
    </source>
</evidence>
<evidence type="ECO:0000313" key="4">
    <source>
        <dbReference type="EMBL" id="MED1205974.1"/>
    </source>
</evidence>
<keyword evidence="1 2" id="KW-0807">Transducer</keyword>
<evidence type="ECO:0000256" key="1">
    <source>
        <dbReference type="ARBA" id="ARBA00023224"/>
    </source>
</evidence>
<accession>A0ABU6MN89</accession>
<dbReference type="EMBL" id="JARMAB010000045">
    <property type="protein sequence ID" value="MED1205974.1"/>
    <property type="molecule type" value="Genomic_DNA"/>
</dbReference>
<reference evidence="4 5" key="1">
    <citation type="submission" date="2023-03" db="EMBL/GenBank/DDBJ databases">
        <title>Bacillus Genome Sequencing.</title>
        <authorList>
            <person name="Dunlap C."/>
        </authorList>
    </citation>
    <scope>NUCLEOTIDE SEQUENCE [LARGE SCALE GENOMIC DNA]</scope>
    <source>
        <strain evidence="4 5">B-23453</strain>
    </source>
</reference>